<evidence type="ECO:0000256" key="2">
    <source>
        <dbReference type="SAM" id="Phobius"/>
    </source>
</evidence>
<proteinExistence type="predicted"/>
<feature type="region of interest" description="Disordered" evidence="1">
    <location>
        <begin position="1"/>
        <end position="34"/>
    </location>
</feature>
<dbReference type="RefSeq" id="WP_220645962.1">
    <property type="nucleotide sequence ID" value="NZ_CP080647.1"/>
</dbReference>
<organism evidence="3 4">
    <name type="scientific">Streptomyces akebiae</name>
    <dbReference type="NCBI Taxonomy" id="2865673"/>
    <lineage>
        <taxon>Bacteria</taxon>
        <taxon>Bacillati</taxon>
        <taxon>Actinomycetota</taxon>
        <taxon>Actinomycetes</taxon>
        <taxon>Kitasatosporales</taxon>
        <taxon>Streptomycetaceae</taxon>
        <taxon>Streptomyces</taxon>
    </lineage>
</organism>
<name>A0ABX8XMP4_9ACTN</name>
<keyword evidence="2" id="KW-0812">Transmembrane</keyword>
<evidence type="ECO:0000313" key="3">
    <source>
        <dbReference type="EMBL" id="QYX76863.1"/>
    </source>
</evidence>
<protein>
    <recommendedName>
        <fullName evidence="5">PDZ domain-containing protein</fullName>
    </recommendedName>
</protein>
<dbReference type="EMBL" id="CP080647">
    <property type="protein sequence ID" value="QYX76863.1"/>
    <property type="molecule type" value="Genomic_DNA"/>
</dbReference>
<evidence type="ECO:0000256" key="1">
    <source>
        <dbReference type="SAM" id="MobiDB-lite"/>
    </source>
</evidence>
<gene>
    <name evidence="3" type="ORF">K1J60_10380</name>
</gene>
<feature type="compositionally biased region" description="Basic and acidic residues" evidence="1">
    <location>
        <begin position="92"/>
        <end position="102"/>
    </location>
</feature>
<feature type="region of interest" description="Disordered" evidence="1">
    <location>
        <begin position="78"/>
        <end position="120"/>
    </location>
</feature>
<feature type="transmembrane region" description="Helical" evidence="2">
    <location>
        <begin position="39"/>
        <end position="62"/>
    </location>
</feature>
<dbReference type="Gene3D" id="2.30.42.10">
    <property type="match status" value="1"/>
</dbReference>
<keyword evidence="2" id="KW-0472">Membrane</keyword>
<dbReference type="Proteomes" id="UP000827138">
    <property type="component" value="Chromosome"/>
</dbReference>
<keyword evidence="4" id="KW-1185">Reference proteome</keyword>
<sequence length="212" mass="20911">MEQTALRPKPMPGGESGGDRPSGTARRPHAAPRRARQRLITLLLTLVTCAALVLSGVGLGTMGATVIGMSRLAELRDRAPGAPGAPGASVRPDADGRARDGVPKSVQGEGSSVPPAIGAPTRPTLGVEAVDAPAGALGGGALVVGVHVPGPGYAAGLVRGDTVLALGGTRTGSAADLARAVAAARSGVALKLLVRHANGTRRHLVAVPGVVT</sequence>
<reference evidence="3 4" key="1">
    <citation type="submission" date="2021-08" db="EMBL/GenBank/DDBJ databases">
        <authorList>
            <person name="Ping M."/>
        </authorList>
    </citation>
    <scope>NUCLEOTIDE SEQUENCE [LARGE SCALE GENOMIC DNA]</scope>
    <source>
        <strain evidence="3 4">MG28</strain>
    </source>
</reference>
<keyword evidence="2" id="KW-1133">Transmembrane helix</keyword>
<dbReference type="InterPro" id="IPR036034">
    <property type="entry name" value="PDZ_sf"/>
</dbReference>
<evidence type="ECO:0000313" key="4">
    <source>
        <dbReference type="Proteomes" id="UP000827138"/>
    </source>
</evidence>
<evidence type="ECO:0008006" key="5">
    <source>
        <dbReference type="Google" id="ProtNLM"/>
    </source>
</evidence>
<dbReference type="SUPFAM" id="SSF50156">
    <property type="entry name" value="PDZ domain-like"/>
    <property type="match status" value="1"/>
</dbReference>
<accession>A0ABX8XMP4</accession>